<dbReference type="VEuPathDB" id="FungiDB:sscle_12g088530"/>
<dbReference type="OrthoDB" id="2130169at2759"/>
<keyword evidence="1" id="KW-0732">Signal</keyword>
<gene>
    <name evidence="2" type="ORF">sscle_12g088530</name>
</gene>
<evidence type="ECO:0000256" key="1">
    <source>
        <dbReference type="SAM" id="SignalP"/>
    </source>
</evidence>
<accession>A0A1D9QHJ0</accession>
<dbReference type="AlphaFoldDB" id="A0A1D9QHJ0"/>
<organism evidence="2 3">
    <name type="scientific">Sclerotinia sclerotiorum (strain ATCC 18683 / 1980 / Ss-1)</name>
    <name type="common">White mold</name>
    <name type="synonym">Whetzelinia sclerotiorum</name>
    <dbReference type="NCBI Taxonomy" id="665079"/>
    <lineage>
        <taxon>Eukaryota</taxon>
        <taxon>Fungi</taxon>
        <taxon>Dikarya</taxon>
        <taxon>Ascomycota</taxon>
        <taxon>Pezizomycotina</taxon>
        <taxon>Leotiomycetes</taxon>
        <taxon>Helotiales</taxon>
        <taxon>Sclerotiniaceae</taxon>
        <taxon>Sclerotinia</taxon>
    </lineage>
</organism>
<proteinExistence type="predicted"/>
<dbReference type="KEGG" id="ssl:SS1G_11085"/>
<evidence type="ECO:0000313" key="2">
    <source>
        <dbReference type="EMBL" id="APA14083.1"/>
    </source>
</evidence>
<reference evidence="3" key="1">
    <citation type="journal article" date="2017" name="Genome Biol. Evol.">
        <title>The complete genome sequence of the phytopathogenic fungus Sclerotinia sclerotiorum reveals insights into the genome architecture of broad host range pathogens.</title>
        <authorList>
            <person name="Derbyshire M."/>
            <person name="Denton-Giles M."/>
            <person name="Hegedus D."/>
            <person name="Seifbarghy S."/>
            <person name="Rollins J."/>
            <person name="van Kan J."/>
            <person name="Seidl M.F."/>
            <person name="Faino L."/>
            <person name="Mbengue M."/>
            <person name="Navaud O."/>
            <person name="Raffaele S."/>
            <person name="Hammond-Kosack K."/>
            <person name="Heard S."/>
            <person name="Oliver R."/>
        </authorList>
    </citation>
    <scope>NUCLEOTIDE SEQUENCE [LARGE SCALE GENOMIC DNA]</scope>
    <source>
        <strain evidence="3">ATCC 18683 / 1980 / Ss-1</strain>
    </source>
</reference>
<dbReference type="EMBL" id="CP017825">
    <property type="protein sequence ID" value="APA14083.1"/>
    <property type="molecule type" value="Genomic_DNA"/>
</dbReference>
<feature type="signal peptide" evidence="1">
    <location>
        <begin position="1"/>
        <end position="21"/>
    </location>
</feature>
<evidence type="ECO:0000313" key="3">
    <source>
        <dbReference type="Proteomes" id="UP000177798"/>
    </source>
</evidence>
<feature type="chain" id="PRO_5010568125" evidence="1">
    <location>
        <begin position="22"/>
        <end position="239"/>
    </location>
</feature>
<name>A0A1D9QHJ0_SCLS1</name>
<protein>
    <submittedName>
        <fullName evidence="2">Uncharacterized protein</fullName>
    </submittedName>
</protein>
<sequence length="239" mass="26411">MFCALAIQILNYIFFSQFALSHEFLTCFSDAGPDVEQEIAIPAIFAGLAHHSSEAHYIHGFEAELIWDSPEDSQAGTKVWDDLADIKHSKSSPSTKSYPTSDALVYAVSPNTHLAIVSPTILYALSLTAWHPIPISLSLVLGTISKLNPGFTISTGANIQAFIQVLNIAQIYLLLINNALQNPSEIPKNQALNLSISLRLKNFLTRSTRQFFCCKSRFFSPPYNPIQDANITSEHICKL</sequence>
<dbReference type="RefSeq" id="XP_001587844.1">
    <property type="nucleotide sequence ID" value="XM_001587794.1"/>
</dbReference>
<dbReference type="Proteomes" id="UP000177798">
    <property type="component" value="Chromosome 12"/>
</dbReference>